<dbReference type="PANTHER" id="PTHR13464">
    <property type="entry name" value="TRANSCRIPTIONAL REGULATOR PROTEIN HCNGP"/>
    <property type="match status" value="1"/>
</dbReference>
<dbReference type="GO" id="GO:0006355">
    <property type="term" value="P:regulation of DNA-templated transcription"/>
    <property type="evidence" value="ECO:0007669"/>
    <property type="project" value="InterPro"/>
</dbReference>
<dbReference type="Pfam" id="PF07818">
    <property type="entry name" value="HCNGP"/>
    <property type="match status" value="1"/>
</dbReference>
<proteinExistence type="predicted"/>
<gene>
    <name evidence="2" type="ORF">OC842_007582</name>
</gene>
<evidence type="ECO:0008006" key="4">
    <source>
        <dbReference type="Google" id="ProtNLM"/>
    </source>
</evidence>
<feature type="region of interest" description="Disordered" evidence="1">
    <location>
        <begin position="1"/>
        <end position="183"/>
    </location>
</feature>
<feature type="compositionally biased region" description="Low complexity" evidence="1">
    <location>
        <begin position="38"/>
        <end position="47"/>
    </location>
</feature>
<dbReference type="GO" id="GO:0005634">
    <property type="term" value="C:nucleus"/>
    <property type="evidence" value="ECO:0007669"/>
    <property type="project" value="TreeGrafter"/>
</dbReference>
<feature type="non-terminal residue" evidence="2">
    <location>
        <position position="297"/>
    </location>
</feature>
<reference evidence="2" key="1">
    <citation type="journal article" date="2023" name="PhytoFront">
        <title>Draft Genome Resources of Seven Strains of Tilletia horrida, Causal Agent of Kernel Smut of Rice.</title>
        <authorList>
            <person name="Khanal S."/>
            <person name="Antony Babu S."/>
            <person name="Zhou X.G."/>
        </authorList>
    </citation>
    <scope>NUCLEOTIDE SEQUENCE</scope>
    <source>
        <strain evidence="2">TX3</strain>
    </source>
</reference>
<organism evidence="2 3">
    <name type="scientific">Tilletia horrida</name>
    <dbReference type="NCBI Taxonomy" id="155126"/>
    <lineage>
        <taxon>Eukaryota</taxon>
        <taxon>Fungi</taxon>
        <taxon>Dikarya</taxon>
        <taxon>Basidiomycota</taxon>
        <taxon>Ustilaginomycotina</taxon>
        <taxon>Exobasidiomycetes</taxon>
        <taxon>Tilletiales</taxon>
        <taxon>Tilletiaceae</taxon>
        <taxon>Tilletia</taxon>
    </lineage>
</organism>
<evidence type="ECO:0000256" key="1">
    <source>
        <dbReference type="SAM" id="MobiDB-lite"/>
    </source>
</evidence>
<evidence type="ECO:0000313" key="2">
    <source>
        <dbReference type="EMBL" id="KAK0519043.1"/>
    </source>
</evidence>
<dbReference type="EMBL" id="JAPDMQ010001097">
    <property type="protein sequence ID" value="KAK0519043.1"/>
    <property type="molecule type" value="Genomic_DNA"/>
</dbReference>
<sequence>MNGLVSYSDDEDGSSDAEQPSQPRVQAAAPTAPPPAAPTHAASARSALGGTETVRTPLSVGVRKNLRGPISGSSRAGSTSSPLVVRPRNTAAASTPLVSSSRPPAASPATTSTAAVGTSASRSRGTTGHDAHSASAASTPLAHSEPSTAATTAGGPQFTPRAGGSGSGTSLKGKERALEADAELSPAEYEAAYRQACWPPHRSDGDQEWGLPPVPHEGADPALEARLANFHALKLTGTHFNSSLVKSRAFHNPHIYAKLVSFVDIEETRSNFPLLTRPGAWDSHDLDVLRQGDAGRI</sequence>
<feature type="compositionally biased region" description="Low complexity" evidence="1">
    <location>
        <begin position="71"/>
        <end position="81"/>
    </location>
</feature>
<protein>
    <recommendedName>
        <fullName evidence="4">HCNGP-domain-containing protein</fullName>
    </recommendedName>
</protein>
<feature type="compositionally biased region" description="Low complexity" evidence="1">
    <location>
        <begin position="98"/>
        <end position="125"/>
    </location>
</feature>
<name>A0AAN6G5Z1_9BASI</name>
<dbReference type="PANTHER" id="PTHR13464:SF0">
    <property type="entry name" value="SAP30-BINDING PROTEIN"/>
    <property type="match status" value="1"/>
</dbReference>
<evidence type="ECO:0000313" key="3">
    <source>
        <dbReference type="Proteomes" id="UP001176521"/>
    </source>
</evidence>
<accession>A0AAN6G5Z1</accession>
<dbReference type="Proteomes" id="UP001176521">
    <property type="component" value="Unassembled WGS sequence"/>
</dbReference>
<comment type="caution">
    <text evidence="2">The sequence shown here is derived from an EMBL/GenBank/DDBJ whole genome shotgun (WGS) entry which is preliminary data.</text>
</comment>
<keyword evidence="3" id="KW-1185">Reference proteome</keyword>
<dbReference type="AlphaFoldDB" id="A0AAN6G5Z1"/>
<dbReference type="InterPro" id="IPR012479">
    <property type="entry name" value="SAP30BP"/>
</dbReference>